<comment type="caution">
    <text evidence="6">The sequence shown here is derived from an EMBL/GenBank/DDBJ whole genome shotgun (WGS) entry which is preliminary data.</text>
</comment>
<sequence>MSPNPKTLHRNENTVGHSISLKLFSHLFDFSIQCERELRVGFRTLLTLKMSRPQDPHHHRSFFPFGNPFRVISPKGSRMSQQLLAVLHAFETRLALRLSKLMLKSKDEILSLSWMTLAIESLLDTYNDSRTLITDLELPVSDWDDKWVEVYLDISRKVLDICNAFSSEFSRLSTCNLSLKLALHNLDGASSKMFVRACSSLDEWKQNVHSLNPRIEKCSNILDNLMGSLDQPKVKNSAKGKVLMQAMYGVKVQTVFVCSVFAAALSGSPKKLIDLDVADMYSWAPAFSSLQNLINEEIRARFSSGKFTVLSEFEVADAIVKELYPTIQGGEDAIVETESLLKTVEELGKAAEKLSQGLDLLAKGVDSFFKVVLTSRDDLLSAPSSAKAGKDHVLGGNAANQQVVL</sequence>
<accession>A0AAN9ICK4</accession>
<evidence type="ECO:0000256" key="3">
    <source>
        <dbReference type="ARBA" id="ARBA00022989"/>
    </source>
</evidence>
<dbReference type="Pfam" id="PF05633">
    <property type="entry name" value="ROH1-like"/>
    <property type="match status" value="2"/>
</dbReference>
<keyword evidence="4" id="KW-0472">Membrane</keyword>
<comment type="subcellular location">
    <subcellularLocation>
        <location evidence="1">Membrane</location>
        <topology evidence="1">Single-pass membrane protein</topology>
    </subcellularLocation>
</comment>
<name>A0AAN9ICK4_CROPI</name>
<dbReference type="EMBL" id="JAYWIO010000003">
    <property type="protein sequence ID" value="KAK7274327.1"/>
    <property type="molecule type" value="Genomic_DNA"/>
</dbReference>
<evidence type="ECO:0000256" key="2">
    <source>
        <dbReference type="ARBA" id="ARBA00022692"/>
    </source>
</evidence>
<organism evidence="6 7">
    <name type="scientific">Crotalaria pallida</name>
    <name type="common">Smooth rattlebox</name>
    <name type="synonym">Crotalaria striata</name>
    <dbReference type="NCBI Taxonomy" id="3830"/>
    <lineage>
        <taxon>Eukaryota</taxon>
        <taxon>Viridiplantae</taxon>
        <taxon>Streptophyta</taxon>
        <taxon>Embryophyta</taxon>
        <taxon>Tracheophyta</taxon>
        <taxon>Spermatophyta</taxon>
        <taxon>Magnoliopsida</taxon>
        <taxon>eudicotyledons</taxon>
        <taxon>Gunneridae</taxon>
        <taxon>Pentapetalae</taxon>
        <taxon>rosids</taxon>
        <taxon>fabids</taxon>
        <taxon>Fabales</taxon>
        <taxon>Fabaceae</taxon>
        <taxon>Papilionoideae</taxon>
        <taxon>50 kb inversion clade</taxon>
        <taxon>genistoids sensu lato</taxon>
        <taxon>core genistoids</taxon>
        <taxon>Crotalarieae</taxon>
        <taxon>Crotalaria</taxon>
    </lineage>
</organism>
<dbReference type="Proteomes" id="UP001372338">
    <property type="component" value="Unassembled WGS sequence"/>
</dbReference>
<comment type="similarity">
    <text evidence="5">Belongs to the ROH1 family.</text>
</comment>
<dbReference type="AlphaFoldDB" id="A0AAN9ICK4"/>
<gene>
    <name evidence="6" type="ORF">RIF29_15410</name>
</gene>
<evidence type="ECO:0000256" key="5">
    <source>
        <dbReference type="ARBA" id="ARBA00035114"/>
    </source>
</evidence>
<keyword evidence="7" id="KW-1185">Reference proteome</keyword>
<proteinExistence type="inferred from homology"/>
<dbReference type="PANTHER" id="PTHR31509">
    <property type="entry name" value="BPS1-LIKE PROTEIN"/>
    <property type="match status" value="1"/>
</dbReference>
<keyword evidence="3" id="KW-1133">Transmembrane helix</keyword>
<dbReference type="GO" id="GO:0016020">
    <property type="term" value="C:membrane"/>
    <property type="evidence" value="ECO:0007669"/>
    <property type="project" value="UniProtKB-SubCell"/>
</dbReference>
<evidence type="ECO:0000256" key="1">
    <source>
        <dbReference type="ARBA" id="ARBA00004167"/>
    </source>
</evidence>
<keyword evidence="2" id="KW-0812">Transmembrane</keyword>
<evidence type="ECO:0000313" key="7">
    <source>
        <dbReference type="Proteomes" id="UP001372338"/>
    </source>
</evidence>
<evidence type="ECO:0000256" key="4">
    <source>
        <dbReference type="ARBA" id="ARBA00023136"/>
    </source>
</evidence>
<reference evidence="6 7" key="1">
    <citation type="submission" date="2024-01" db="EMBL/GenBank/DDBJ databases">
        <title>The genomes of 5 underutilized Papilionoideae crops provide insights into root nodulation and disease resistanc.</title>
        <authorList>
            <person name="Yuan L."/>
        </authorList>
    </citation>
    <scope>NUCLEOTIDE SEQUENCE [LARGE SCALE GENOMIC DNA]</scope>
    <source>
        <strain evidence="6">ZHUSHIDOU_FW_LH</strain>
        <tissue evidence="6">Leaf</tissue>
    </source>
</reference>
<protein>
    <submittedName>
        <fullName evidence="6">Uncharacterized protein</fullName>
    </submittedName>
</protein>
<evidence type="ECO:0000313" key="6">
    <source>
        <dbReference type="EMBL" id="KAK7274327.1"/>
    </source>
</evidence>
<dbReference type="InterPro" id="IPR008511">
    <property type="entry name" value="ROH1-like"/>
</dbReference>